<evidence type="ECO:0000256" key="1">
    <source>
        <dbReference type="SAM" id="MobiDB-lite"/>
    </source>
</evidence>
<accession>A0ABQ4DMS2</accession>
<organism evidence="4 5">
    <name type="scientific">Cellulomonas phragmiteti</name>
    <dbReference type="NCBI Taxonomy" id="478780"/>
    <lineage>
        <taxon>Bacteria</taxon>
        <taxon>Bacillati</taxon>
        <taxon>Actinomycetota</taxon>
        <taxon>Actinomycetes</taxon>
        <taxon>Micrococcales</taxon>
        <taxon>Cellulomonadaceae</taxon>
        <taxon>Cellulomonas</taxon>
    </lineage>
</organism>
<evidence type="ECO:0000259" key="3">
    <source>
        <dbReference type="PROSITE" id="PS50093"/>
    </source>
</evidence>
<dbReference type="EMBL" id="BONP01000014">
    <property type="protein sequence ID" value="GIG40650.1"/>
    <property type="molecule type" value="Genomic_DNA"/>
</dbReference>
<comment type="caution">
    <text evidence="4">The sequence shown here is derived from an EMBL/GenBank/DDBJ whole genome shotgun (WGS) entry which is preliminary data.</text>
</comment>
<protein>
    <recommendedName>
        <fullName evidence="3">PKD domain-containing protein</fullName>
    </recommendedName>
</protein>
<dbReference type="Gene3D" id="2.60.40.10">
    <property type="entry name" value="Immunoglobulins"/>
    <property type="match status" value="1"/>
</dbReference>
<evidence type="ECO:0000313" key="4">
    <source>
        <dbReference type="EMBL" id="GIG40650.1"/>
    </source>
</evidence>
<name>A0ABQ4DMS2_9CELL</name>
<dbReference type="SUPFAM" id="SSF49299">
    <property type="entry name" value="PKD domain"/>
    <property type="match status" value="1"/>
</dbReference>
<dbReference type="InterPro" id="IPR013783">
    <property type="entry name" value="Ig-like_fold"/>
</dbReference>
<dbReference type="Proteomes" id="UP000614741">
    <property type="component" value="Unassembled WGS sequence"/>
</dbReference>
<evidence type="ECO:0000313" key="5">
    <source>
        <dbReference type="Proteomes" id="UP000614741"/>
    </source>
</evidence>
<dbReference type="PROSITE" id="PS50093">
    <property type="entry name" value="PKD"/>
    <property type="match status" value="1"/>
</dbReference>
<feature type="chain" id="PRO_5045083803" description="PKD domain-containing protein" evidence="2">
    <location>
        <begin position="22"/>
        <end position="301"/>
    </location>
</feature>
<keyword evidence="2" id="KW-0732">Signal</keyword>
<gene>
    <name evidence="4" type="ORF">Cph01nite_24120</name>
</gene>
<feature type="signal peptide" evidence="2">
    <location>
        <begin position="1"/>
        <end position="21"/>
    </location>
</feature>
<sequence>MGLRAVSAVGALIVLSMSVQPTPVAQEKPSGGIPGLTGVANSRDRTIDLRTGWSRSGATRAPVPQSDSSPGSQPQPELRHSFICFGVGGGELPAPPGGWCESGVPQAGTFDCEMELVPPTWRRLVYPDGTATAWERLDEGSCGPVLPVLTVEDFRSLPIPAPVLQLQPDRGWVLINIETIVMTDPTPVQLRTTLGGFGVDVEAIPRSFTYDFGDGHSLVTRSPGRAHPDHDTFHEYEVPGTYAITLTTQWAGRYRVDGDPTWREVTGTAATSTTSAPFTAEERTSRLVGGLCTERPTPPDC</sequence>
<feature type="region of interest" description="Disordered" evidence="1">
    <location>
        <begin position="23"/>
        <end position="76"/>
    </location>
</feature>
<evidence type="ECO:0000256" key="2">
    <source>
        <dbReference type="SAM" id="SignalP"/>
    </source>
</evidence>
<dbReference type="InterPro" id="IPR000601">
    <property type="entry name" value="PKD_dom"/>
</dbReference>
<feature type="domain" description="PKD" evidence="3">
    <location>
        <begin position="205"/>
        <end position="247"/>
    </location>
</feature>
<dbReference type="InterPro" id="IPR035986">
    <property type="entry name" value="PKD_dom_sf"/>
</dbReference>
<reference evidence="4 5" key="1">
    <citation type="submission" date="2021-01" db="EMBL/GenBank/DDBJ databases">
        <title>Whole genome shotgun sequence of Cellulomonas phragmiteti NBRC 110785.</title>
        <authorList>
            <person name="Komaki H."/>
            <person name="Tamura T."/>
        </authorList>
    </citation>
    <scope>NUCLEOTIDE SEQUENCE [LARGE SCALE GENOMIC DNA]</scope>
    <source>
        <strain evidence="4 5">NBRC 110785</strain>
    </source>
</reference>
<feature type="compositionally biased region" description="Low complexity" evidence="1">
    <location>
        <begin position="64"/>
        <end position="76"/>
    </location>
</feature>
<keyword evidence="5" id="KW-1185">Reference proteome</keyword>
<proteinExistence type="predicted"/>